<feature type="region of interest" description="Disordered" evidence="5">
    <location>
        <begin position="628"/>
        <end position="662"/>
    </location>
</feature>
<dbReference type="InterPro" id="IPR019734">
    <property type="entry name" value="TPR_rpt"/>
</dbReference>
<evidence type="ECO:0000256" key="1">
    <source>
        <dbReference type="ARBA" id="ARBA00022737"/>
    </source>
</evidence>
<feature type="compositionally biased region" description="Acidic residues" evidence="5">
    <location>
        <begin position="1157"/>
        <end position="1171"/>
    </location>
</feature>
<organism evidence="6 7">
    <name type="scientific">Haliangium ochraceum (strain DSM 14365 / JCM 11303 / SMP-2)</name>
    <dbReference type="NCBI Taxonomy" id="502025"/>
    <lineage>
        <taxon>Bacteria</taxon>
        <taxon>Pseudomonadati</taxon>
        <taxon>Myxococcota</taxon>
        <taxon>Polyangia</taxon>
        <taxon>Haliangiales</taxon>
        <taxon>Kofleriaceae</taxon>
        <taxon>Haliangium</taxon>
    </lineage>
</organism>
<feature type="compositionally biased region" description="Acidic residues" evidence="5">
    <location>
        <begin position="638"/>
        <end position="651"/>
    </location>
</feature>
<proteinExistence type="predicted"/>
<dbReference type="HOGENOM" id="CLU_224147_0_0_7"/>
<dbReference type="PANTHER" id="PTHR45586:SF1">
    <property type="entry name" value="LIPOPOLYSACCHARIDE ASSEMBLY PROTEIN B"/>
    <property type="match status" value="1"/>
</dbReference>
<name>D0LZ54_HALO1</name>
<feature type="compositionally biased region" description="Low complexity" evidence="5">
    <location>
        <begin position="1220"/>
        <end position="1231"/>
    </location>
</feature>
<keyword evidence="2 3" id="KW-0802">TPR repeat</keyword>
<evidence type="ECO:0000313" key="6">
    <source>
        <dbReference type="EMBL" id="ACY16316.1"/>
    </source>
</evidence>
<feature type="compositionally biased region" description="Acidic residues" evidence="5">
    <location>
        <begin position="1190"/>
        <end position="1217"/>
    </location>
</feature>
<feature type="compositionally biased region" description="Low complexity" evidence="5">
    <location>
        <begin position="1172"/>
        <end position="1189"/>
    </location>
</feature>
<dbReference type="Gene3D" id="1.25.40.10">
    <property type="entry name" value="Tetratricopeptide repeat domain"/>
    <property type="match status" value="18"/>
</dbReference>
<dbReference type="eggNOG" id="COG0457">
    <property type="taxonomic scope" value="Bacteria"/>
</dbReference>
<sequence>MAEFQPYLRILDTDPTDTHALQALEAAIGENHQGTASADILSALAESRSVLRERGAVDTALRLLELALRVVGDDAAHAGQRADLLLERGRIYVEDLLDDAAAEESFRQVLALREGDESASESLAQLEMERENWAKFVEKNLSEAESATDRKLVTHMYLSAAEFYGRYQPGAEEFERYLRKALEVDPENHGAARLLVRALRTEERWEDLLAFLDERAEQVGKDERIQALLDLGEIANEKLGHTEVAENNMKKVLAMDPVHPRALRLLSDLYERLEDWSALVMLYTGALKSRRGRGSDFEMGMLLQVAMLHWRRLDNLDAAEEYFRQILKAQPAHPAALSFYRAYYAARGEGAKLLQILRQAQKSLPRSSGEGGPEAERWRELAVEVAELAENDLGNPEKAIDAWKSILRADADAADARVALLRLYRKTEKWNALLDLMKDEIERLPEDDLAGRVSRLMEVVEIYRDRLKLDVMVINTYKAILDLDPGNLRAVDDLASKYTELGRWKDLISVLSRKSEMPEVPRAQRAEILREMARLWSERFGNFAQAIKPLEALVDLMPDDAAAFAQLKDIYSRRRQWRQLIDLLGREALGRPPESRREVLTEMARLAAERVGDSKLSVELWNRVLELPAPPAPAPADSEGEGEGEDEDGQADENAAAEGAQAGEGEALAALAHLYEREKRYPALAEVYHRQWRLAEDETEAVGLLEKLGSLLADRMDAPALAAQTFRQLLTLRPRHNRALRTLREIYATEGNYAELESLYAELGQWTELVDAFHTIADRISDEGDKLYLFERSAAIAAEHFDKPDRVARAYERVLAVAPEHLEAARALVPIYEATEKWARLLGTYEVLLGHAADDDERLDLELKIRDLCEARLGSKALAFQWAARAYRLAPGREDLRADLIRLGADADQWNEVAEILDARARDRATGTDEKLALLRELGRMAAVRLHEPERARAYQREVLVLSPDDPEAMDALEELATQLSDWPDLLTVQRRRVALADADDAKIALLFKIAFVEEERLEDLDAAVATYESLLALVPESQRAMRALARLQEERGDWEGLVDALGRELSHSDDTDTKVALLMRIGGLYERNLERPSEALGAYCEALSVAPGRGQIHSALERFLSPPSATATAAAAEEASEAAAASATTDEETSLSGDVGESDSPDDGSGESDAADASASEGAAETEGAGETAGDETSGDEAAADADAETGDESEADDEVTTERSPVAAAPARPRVSEAEQYRVAELLLPVYEQSGDVVRIARAVEVLRAGTPDEDEALAYDRRLRDLYGDRRGDETRAYEAALRVLRRAPEDGANRAALLTHSAVLGRDEELARHFENVLAGAEGYELPFDPKAQRGLAVELAVLYEQRLEDNERAERAWQTVLELAADQGVVESRAYDALDRIYRTAGRWRDLRDLLLRREEVTLDDAARKDIVLAICELEEGVLEDRDGAIAAYLRVLDIDPSLDRAYRSLERLLARAERHFELEELLAREGEYAGDATRVELLFRRAELRAQHLGDTLGAVPLLEEVVLHRPGHRAARTLLESLLPEPELRLSVARILEPLYEQDRRWLELCRVLRAQREFSATPYEAAELLARVAAVEEDEMGRPTEAFNTWVEILALAPGDQGARASLRRLGTAQNRWADVAAAYEMALEKADLTDVALAIELLTELAEIYDQRFTERDRAISAYRRLLDLDLGSPDTAAMAARALDRLYTGESRWDDLVEILRRQADWADDIEERKRILARVARVSEEAQEDVEAAILTWREVLSEDPEDGDALDALERLYQQESRAMELIEILRRRVELAEDAGERKAHLWRIAVLFEHAIEDRIEAITAHLEVLDHVPEDPETLMELGRLYRAEERYADLLDVLERRLAQSEEPGERIALTCEAAELLATQLGREAEALERYARVLEDDPDHGEALAAVEKLTAGPELLMRGAEILRPIYERAGARDDVAGPEQAQAPDGAHSKLAALLLRVVEATLDPREQLRALREVARIREQRLGDPSGAFEVAVRALRVGVAEPEMPELLDEVERLGSELERPSDLIEIYQEIAPDVLDGEQARRLHLDIADLARAVHEDPSLARSYYQRVLDDQPEDSRAMVALESIYRETDEHEALYDILVRKADMLADDLDARSAALAEAARLCAEALGRPEDAILAWEQVLELTPDSREATVALERLYEAAERHHDLVDLLERRLGFAFTVEEAVALRYRLGDLCEHKLYDPDTALENYSAALGGDPGHVRATEALERFLDDPGLRARAAEVLEPIYVAQQDWVKLVRIYEIKLDSAEDADERLALTRYIARLHEEQLEDLEGAMHWCGRVFREIPSDVDIREQLARLASILDRWEELSHIFQAYLDDEPGEPPELASVARALGDIYERRLDEIERAQAAYRRVLQVRPDDLDTFERLRDMLTRAERWYALIEVYDEAIARAPIDESGDRRRIELFLRMAWVYEEHLHDAEQAINSYRSVRDIDPGQPTALAEIDRLYQAEAMWFELAELLAQRVAMAEAEDDVHAAVDLRIRLAEVLGRRLEDVASAIDQYEQVLRASEGWERALPPLERLVLHEDYRARIAELLEPVYRANDWWKKLVVILDTQVGYVDDPDRRVAMLREIAHIHETRGGDERLALEALSRAWRENVRDSDALAELTALAAKLGAWETLAETLAAGVAEEFDPDLLALVWSRIAEIHEERRGEPARAIEAWRKVLEVRDDDDAALSALDRLLLMEARYEELVRVVEKRANLAQDEGTRRVFLHRIAALYEEDLEQRGEAIAAYKNVLTEAPGDPVALDALERLYREESDWHELVAVLQQKIEQAQERTQRRELRLAAADVYERQLEDIYEAMAMLRAILDPEDGDPEDGEALARLDVLYQSESAWPDLIDILDRRAALESEPIKRAELAFRGAQVAETELLERDDAIERYAALLAYAPGHGGTRAALDALAQREETAERASAVLERLYEDEQNYDALAALYEQRLSMPTPNPERRFELYRMLAQVCEERLGDLDRAFEVWALALSEYSSSEEVQDHLERLAASRGAWEDLVALLEQRLAELLDAELEYAYALKLASLYEDALGDLEGAAEKYRRALDVAADEREPLAALDRIYGRSERYEELAEVLAREAEATLDEGEQCQFLFRLGDLREVRLRDLPGAVNAYRDVLERIPQHSAARGALERLLHSAESVRADIIRILEPLYEQEGDFARLADLLAAKLGTTGVHFERAQIYSRIAELAENQLGDPVRALDAAGGWLAEDPQSQQALAELARLAEAVDRFGEMAARLSGIVESADDPDIQRALLFQMGTIELERLRDDAAAEASFKRCLEISPEFTEALDALQRIYRERGGEGDRARLADVLGRMAEITYEPENKRRYLVEVAELRGELGELDAAVEAWREVLALDEGDRDALARLAIIHEQRGDWYALIDILGQSARYAANSDEERRFRSRIAQLQSDTLEDLDAAVEAWQSVLDVAPDAEDALTALEGIHTRREDWGAVQDTMARRLDLLDAPADRVAVLHRLADLAADKRDANEDAIVYLFQALDLDDTHLPTYEKLDELLGKAERWHDLVDLLERAAGVYARLAGMGAAGQPQRKEIDCLARAADIWEGPLANPDAAAEILEKILAREPAYVPALTRLSKIYESAGDWDRCAEVLDRALALGPTGRDAAELYFRMGEVAREQSGDAAAAMSRWQQALASDPSYLPAIASIEAAAREAEDWPVVADMLTRRHNQVQKPAEQRELALALVDILRKKLGQRAQAIPLLEGLVSEGEDDPEVLRPLADLYCAAQQHDRAVPIYERLADAAKKARQLRDVAVYRQRLASILEARGQMDEALAAYEEAFRVNPTDIATMAGLGRIYLAREAWEKARRVYRSMVLQNLDEDAGISKAQVYGNLGRIHVALGEPRKAKGMFQRGLELEPQNPELLQGLESLSE</sequence>
<dbReference type="EMBL" id="CP001804">
    <property type="protein sequence ID" value="ACY16316.1"/>
    <property type="molecule type" value="Genomic_DNA"/>
</dbReference>
<feature type="compositionally biased region" description="Low complexity" evidence="5">
    <location>
        <begin position="1128"/>
        <end position="1156"/>
    </location>
</feature>
<dbReference type="RefSeq" id="WP_012828915.1">
    <property type="nucleotide sequence ID" value="NC_013440.1"/>
</dbReference>
<keyword evidence="7" id="KW-1185">Reference proteome</keyword>
<dbReference type="PROSITE" id="PS50293">
    <property type="entry name" value="TPR_REGION"/>
    <property type="match status" value="1"/>
</dbReference>
<dbReference type="InterPro" id="IPR051012">
    <property type="entry name" value="CellSynth/LPSAsmb/PSIAsmb"/>
</dbReference>
<evidence type="ECO:0000256" key="5">
    <source>
        <dbReference type="SAM" id="MobiDB-lite"/>
    </source>
</evidence>
<dbReference type="InterPro" id="IPR011990">
    <property type="entry name" value="TPR-like_helical_dom_sf"/>
</dbReference>
<dbReference type="Pfam" id="PF13176">
    <property type="entry name" value="TPR_7"/>
    <property type="match status" value="3"/>
</dbReference>
<dbReference type="PROSITE" id="PS50005">
    <property type="entry name" value="TPR"/>
    <property type="match status" value="3"/>
</dbReference>
<feature type="repeat" description="TPR" evidence="3">
    <location>
        <begin position="3817"/>
        <end position="3850"/>
    </location>
</feature>
<dbReference type="KEGG" id="hoh:Hoch_3816"/>
<evidence type="ECO:0000313" key="7">
    <source>
        <dbReference type="Proteomes" id="UP000001880"/>
    </source>
</evidence>
<dbReference type="eggNOG" id="COG2956">
    <property type="taxonomic scope" value="Bacteria"/>
</dbReference>
<protein>
    <submittedName>
        <fullName evidence="6">TPR repeat-containing protein</fullName>
    </submittedName>
</protein>
<feature type="repeat" description="TPR" evidence="3">
    <location>
        <begin position="3891"/>
        <end position="3924"/>
    </location>
</feature>
<keyword evidence="1" id="KW-0677">Repeat</keyword>
<dbReference type="SMART" id="SM00028">
    <property type="entry name" value="TPR"/>
    <property type="match status" value="22"/>
</dbReference>
<feature type="region of interest" description="Disordered" evidence="5">
    <location>
        <begin position="1128"/>
        <end position="1235"/>
    </location>
</feature>
<feature type="compositionally biased region" description="Low complexity" evidence="5">
    <location>
        <begin position="652"/>
        <end position="662"/>
    </location>
</feature>
<evidence type="ECO:0000256" key="3">
    <source>
        <dbReference type="PROSITE-ProRule" id="PRU00339"/>
    </source>
</evidence>
<dbReference type="Pfam" id="PF14559">
    <property type="entry name" value="TPR_19"/>
    <property type="match status" value="1"/>
</dbReference>
<gene>
    <name evidence="6" type="ordered locus">Hoch_3816</name>
</gene>
<dbReference type="STRING" id="502025.Hoch_3816"/>
<accession>D0LZ54</accession>
<evidence type="ECO:0000256" key="4">
    <source>
        <dbReference type="SAM" id="Coils"/>
    </source>
</evidence>
<dbReference type="SUPFAM" id="SSF48452">
    <property type="entry name" value="TPR-like"/>
    <property type="match status" value="12"/>
</dbReference>
<dbReference type="OrthoDB" id="5244639at2"/>
<evidence type="ECO:0000256" key="2">
    <source>
        <dbReference type="ARBA" id="ARBA00022803"/>
    </source>
</evidence>
<dbReference type="Pfam" id="PF13181">
    <property type="entry name" value="TPR_8"/>
    <property type="match status" value="1"/>
</dbReference>
<keyword evidence="4" id="KW-0175">Coiled coil</keyword>
<dbReference type="Proteomes" id="UP000001880">
    <property type="component" value="Chromosome"/>
</dbReference>
<feature type="coiled-coil region" evidence="4">
    <location>
        <begin position="3078"/>
        <end position="3132"/>
    </location>
</feature>
<dbReference type="Pfam" id="PF13424">
    <property type="entry name" value="TPR_12"/>
    <property type="match status" value="1"/>
</dbReference>
<feature type="repeat" description="TPR" evidence="3">
    <location>
        <begin position="3633"/>
        <end position="3666"/>
    </location>
</feature>
<dbReference type="PANTHER" id="PTHR45586">
    <property type="entry name" value="TPR REPEAT-CONTAINING PROTEIN PA4667"/>
    <property type="match status" value="1"/>
</dbReference>
<dbReference type="eggNOG" id="COG3071">
    <property type="taxonomic scope" value="Bacteria"/>
</dbReference>
<reference evidence="6 7" key="1">
    <citation type="journal article" date="2010" name="Stand. Genomic Sci.">
        <title>Complete genome sequence of Haliangium ochraceum type strain (SMP-2).</title>
        <authorList>
            <consortium name="US DOE Joint Genome Institute (JGI-PGF)"/>
            <person name="Ivanova N."/>
            <person name="Daum C."/>
            <person name="Lang E."/>
            <person name="Abt B."/>
            <person name="Kopitz M."/>
            <person name="Saunders E."/>
            <person name="Lapidus A."/>
            <person name="Lucas S."/>
            <person name="Glavina Del Rio T."/>
            <person name="Nolan M."/>
            <person name="Tice H."/>
            <person name="Copeland A."/>
            <person name="Cheng J.F."/>
            <person name="Chen F."/>
            <person name="Bruce D."/>
            <person name="Goodwin L."/>
            <person name="Pitluck S."/>
            <person name="Mavromatis K."/>
            <person name="Pati A."/>
            <person name="Mikhailova N."/>
            <person name="Chen A."/>
            <person name="Palaniappan K."/>
            <person name="Land M."/>
            <person name="Hauser L."/>
            <person name="Chang Y.J."/>
            <person name="Jeffries C.D."/>
            <person name="Detter J.C."/>
            <person name="Brettin T."/>
            <person name="Rohde M."/>
            <person name="Goker M."/>
            <person name="Bristow J."/>
            <person name="Markowitz V."/>
            <person name="Eisen J.A."/>
            <person name="Hugenholtz P."/>
            <person name="Kyrpides N.C."/>
            <person name="Klenk H.P."/>
        </authorList>
    </citation>
    <scope>NUCLEOTIDE SEQUENCE [LARGE SCALE GENOMIC DNA]</scope>
    <source>
        <strain evidence="7">DSM 14365 / CIP 107738 / JCM 11303 / AJ 13395 / SMP-2</strain>
    </source>
</reference>